<name>A0A6P4ECM7_DRORH</name>
<dbReference type="GeneID" id="108042184"/>
<dbReference type="RefSeq" id="XP_016975835.1">
    <property type="nucleotide sequence ID" value="XM_017120346.1"/>
</dbReference>
<reference evidence="3" key="1">
    <citation type="journal article" date="2021" name="Elife">
        <title>Highly contiguous assemblies of 101 drosophilid genomes.</title>
        <authorList>
            <person name="Kim B.Y."/>
            <person name="Wang J.R."/>
            <person name="Miller D.E."/>
            <person name="Barmina O."/>
            <person name="Delaney E."/>
            <person name="Thompson A."/>
            <person name="Comeault A.A."/>
            <person name="Peede D."/>
            <person name="D'Agostino E.R."/>
            <person name="Pelaez J."/>
            <person name="Aguilar J.M."/>
            <person name="Haji D."/>
            <person name="Matsunaga T."/>
            <person name="Armstrong E.E."/>
            <person name="Zych M."/>
            <person name="Ogawa Y."/>
            <person name="Stamenkovic-Radak M."/>
            <person name="Jelic M."/>
            <person name="Veselinovic M.S."/>
            <person name="Tanaskovic M."/>
            <person name="Eric P."/>
            <person name="Gao J.J."/>
            <person name="Katoh T.K."/>
            <person name="Toda M.J."/>
            <person name="Watabe H."/>
            <person name="Watada M."/>
            <person name="Davis J.S."/>
            <person name="Moyle L.C."/>
            <person name="Manoli G."/>
            <person name="Bertolini E."/>
            <person name="Kostal V."/>
            <person name="Hawley R.S."/>
            <person name="Takahashi A."/>
            <person name="Jones C.D."/>
            <person name="Price D.K."/>
            <person name="Whiteman N."/>
            <person name="Kopp A."/>
            <person name="Matute D.R."/>
            <person name="Petrov D.A."/>
        </authorList>
    </citation>
    <scope>NUCLEOTIDE SEQUENCE [LARGE SCALE GENOMIC DNA]</scope>
</reference>
<dbReference type="OrthoDB" id="7830800at2759"/>
<dbReference type="EnsemblMetazoa" id="XM_017120346.2">
    <property type="protein sequence ID" value="XP_016975835.1"/>
    <property type="gene ID" value="LOC108042184"/>
</dbReference>
<dbReference type="Proteomes" id="UP001652680">
    <property type="component" value="Unassembled WGS sequence"/>
</dbReference>
<proteinExistence type="predicted"/>
<evidence type="ECO:0000313" key="3">
    <source>
        <dbReference type="Proteomes" id="UP001652680"/>
    </source>
</evidence>
<feature type="transmembrane region" description="Helical" evidence="1">
    <location>
        <begin position="7"/>
        <end position="24"/>
    </location>
</feature>
<accession>A0A6P4ECM7</accession>
<sequence>MDAILKIIFLISFYFIAVTIHLGMCDDVPSADADTVVTESEEHYTAPDDFNF</sequence>
<reference evidence="4" key="2">
    <citation type="submission" date="2025-04" db="UniProtKB">
        <authorList>
            <consortium name="RefSeq"/>
        </authorList>
    </citation>
    <scope>IDENTIFICATION</scope>
</reference>
<keyword evidence="3" id="KW-1185">Reference proteome</keyword>
<dbReference type="AlphaFoldDB" id="A0A6P4ECM7"/>
<organism evidence="4">
    <name type="scientific">Drosophila rhopaloa</name>
    <name type="common">Fruit fly</name>
    <dbReference type="NCBI Taxonomy" id="1041015"/>
    <lineage>
        <taxon>Eukaryota</taxon>
        <taxon>Metazoa</taxon>
        <taxon>Ecdysozoa</taxon>
        <taxon>Arthropoda</taxon>
        <taxon>Hexapoda</taxon>
        <taxon>Insecta</taxon>
        <taxon>Pterygota</taxon>
        <taxon>Neoptera</taxon>
        <taxon>Endopterygota</taxon>
        <taxon>Diptera</taxon>
        <taxon>Brachycera</taxon>
        <taxon>Muscomorpha</taxon>
        <taxon>Ephydroidea</taxon>
        <taxon>Drosophilidae</taxon>
        <taxon>Drosophila</taxon>
        <taxon>Sophophora</taxon>
    </lineage>
</organism>
<evidence type="ECO:0000313" key="2">
    <source>
        <dbReference type="EnsemblMetazoa" id="XP_016975835.1"/>
    </source>
</evidence>
<reference evidence="2" key="3">
    <citation type="submission" date="2025-05" db="UniProtKB">
        <authorList>
            <consortium name="EnsemblMetazoa"/>
        </authorList>
    </citation>
    <scope>IDENTIFICATION</scope>
</reference>
<protein>
    <submittedName>
        <fullName evidence="4">Uncharacterized protein LOC108042184</fullName>
    </submittedName>
</protein>
<keyword evidence="1" id="KW-0812">Transmembrane</keyword>
<gene>
    <name evidence="4" type="primary">LOC108042184</name>
    <name evidence="2" type="synonym">108042184</name>
</gene>
<keyword evidence="1" id="KW-0472">Membrane</keyword>
<evidence type="ECO:0000313" key="4">
    <source>
        <dbReference type="RefSeq" id="XP_016975835.1"/>
    </source>
</evidence>
<evidence type="ECO:0000256" key="1">
    <source>
        <dbReference type="SAM" id="Phobius"/>
    </source>
</evidence>
<keyword evidence="1" id="KW-1133">Transmembrane helix</keyword>